<keyword evidence="3" id="KW-1185">Reference proteome</keyword>
<evidence type="ECO:0000256" key="1">
    <source>
        <dbReference type="SAM" id="Phobius"/>
    </source>
</evidence>
<evidence type="ECO:0000313" key="3">
    <source>
        <dbReference type="Proteomes" id="UP000001260"/>
    </source>
</evidence>
<dbReference type="HOGENOM" id="CLU_149863_0_0_0"/>
<dbReference type="EMBL" id="AP006861">
    <property type="protein sequence ID" value="BAE81441.1"/>
    <property type="molecule type" value="Genomic_DNA"/>
</dbReference>
<proteinExistence type="predicted"/>
<dbReference type="OrthoDB" id="18151at2"/>
<keyword evidence="1" id="KW-0812">Transmembrane</keyword>
<reference evidence="2 3" key="1">
    <citation type="journal article" date="2006" name="DNA Res.">
        <title>Genome sequence of the cat pathogen, Chlamydophila felis.</title>
        <authorList>
            <person name="Azuma Y."/>
            <person name="Hirakawa H."/>
            <person name="Yamashita A."/>
            <person name="Cai Y."/>
            <person name="Rahman M.A."/>
            <person name="Suzuki H."/>
            <person name="Mitaku S."/>
            <person name="Toh H."/>
            <person name="Goto S."/>
            <person name="Murakami T."/>
            <person name="Sugi K."/>
            <person name="Hayashi H."/>
            <person name="Fukushi H."/>
            <person name="Hattori M."/>
            <person name="Kuhara S."/>
            <person name="Shirai M."/>
        </authorList>
    </citation>
    <scope>NUCLEOTIDE SEQUENCE [LARGE SCALE GENOMIC DNA]</scope>
    <source>
        <strain evidence="2 3">Fe/C-56</strain>
    </source>
</reference>
<dbReference type="KEGG" id="cfe:BAE81441.1"/>
<feature type="transmembrane region" description="Helical" evidence="1">
    <location>
        <begin position="47"/>
        <end position="65"/>
    </location>
</feature>
<feature type="transmembrane region" description="Helical" evidence="1">
    <location>
        <begin position="100"/>
        <end position="128"/>
    </location>
</feature>
<protein>
    <submittedName>
        <fullName evidence="2">Uncharacterized protein</fullName>
    </submittedName>
</protein>
<evidence type="ECO:0000313" key="2">
    <source>
        <dbReference type="EMBL" id="BAE81441.1"/>
    </source>
</evidence>
<dbReference type="RefSeq" id="WP_011458220.1">
    <property type="nucleotide sequence ID" value="NC_007899.1"/>
</dbReference>
<sequence>MGIIQIPRHTHVNKDGSVCEAAASMFPEAIHGCPMAPESMMNRLQHIPLVLIPLIGLIYAGVFYYRYTKALTALKEINDFTPNTKCPPCRETAYAMWSPIVISLCGGLGLLLPLLILLIPILLIIGLAKAVIGMGQGIIKGAKHCLGK</sequence>
<keyword evidence="1" id="KW-1133">Transmembrane helix</keyword>
<organism evidence="2 3">
    <name type="scientific">Chlamydia felis (strain Fe/C-56)</name>
    <name type="common">Chlamydophila felis</name>
    <dbReference type="NCBI Taxonomy" id="264202"/>
    <lineage>
        <taxon>Bacteria</taxon>
        <taxon>Pseudomonadati</taxon>
        <taxon>Chlamydiota</taxon>
        <taxon>Chlamydiia</taxon>
        <taxon>Chlamydiales</taxon>
        <taxon>Chlamydiaceae</taxon>
        <taxon>Chlamydia/Chlamydophila group</taxon>
        <taxon>Chlamydia</taxon>
    </lineage>
</organism>
<dbReference type="Proteomes" id="UP000001260">
    <property type="component" value="Chromosome"/>
</dbReference>
<name>Q253U7_CHLFF</name>
<gene>
    <name evidence="2" type="ordered locus">CF0669</name>
</gene>
<keyword evidence="1" id="KW-0472">Membrane</keyword>
<dbReference type="AlphaFoldDB" id="Q253U7"/>
<accession>Q253U7</accession>